<proteinExistence type="predicted"/>
<gene>
    <name evidence="1" type="ORF">SAMN05421547_108130</name>
</gene>
<name>A0A1H3N2G8_9BURK</name>
<evidence type="ECO:0000313" key="1">
    <source>
        <dbReference type="EMBL" id="SDY82675.1"/>
    </source>
</evidence>
<protein>
    <submittedName>
        <fullName evidence="1">Uncharacterized protein</fullName>
    </submittedName>
</protein>
<dbReference type="Proteomes" id="UP000183417">
    <property type="component" value="Unassembled WGS sequence"/>
</dbReference>
<evidence type="ECO:0000313" key="2">
    <source>
        <dbReference type="Proteomes" id="UP000183417"/>
    </source>
</evidence>
<accession>A0A1H3N2G8</accession>
<dbReference type="AlphaFoldDB" id="A0A1H3N2G8"/>
<organism evidence="1 2">
    <name type="scientific">Delftia lacustris</name>
    <dbReference type="NCBI Taxonomy" id="558537"/>
    <lineage>
        <taxon>Bacteria</taxon>
        <taxon>Pseudomonadati</taxon>
        <taxon>Pseudomonadota</taxon>
        <taxon>Betaproteobacteria</taxon>
        <taxon>Burkholderiales</taxon>
        <taxon>Comamonadaceae</taxon>
        <taxon>Delftia</taxon>
    </lineage>
</organism>
<dbReference type="EMBL" id="FNPE01000008">
    <property type="protein sequence ID" value="SDY82675.1"/>
    <property type="molecule type" value="Genomic_DNA"/>
</dbReference>
<reference evidence="1 2" key="1">
    <citation type="submission" date="2016-10" db="EMBL/GenBank/DDBJ databases">
        <authorList>
            <person name="de Groot N.N."/>
        </authorList>
    </citation>
    <scope>NUCLEOTIDE SEQUENCE [LARGE SCALE GENOMIC DNA]</scope>
    <source>
        <strain evidence="1 2">LMG 24775</strain>
    </source>
</reference>
<sequence length="78" mass="8481">MKSVNSSRYALLMTSLPLAARGLKSYRHPSVFGWVMIGATDDADALREAARSVDSPSMMLLQKWNGSAYQNCAQQAAS</sequence>